<feature type="signal peptide" evidence="1">
    <location>
        <begin position="1"/>
        <end position="21"/>
    </location>
</feature>
<organism evidence="3">
    <name type="scientific">Apis cerana</name>
    <name type="common">Indian honeybee</name>
    <dbReference type="NCBI Taxonomy" id="7461"/>
    <lineage>
        <taxon>Eukaryota</taxon>
        <taxon>Metazoa</taxon>
        <taxon>Ecdysozoa</taxon>
        <taxon>Arthropoda</taxon>
        <taxon>Hexapoda</taxon>
        <taxon>Insecta</taxon>
        <taxon>Pterygota</taxon>
        <taxon>Neoptera</taxon>
        <taxon>Endopterygota</taxon>
        <taxon>Hymenoptera</taxon>
        <taxon>Apocrita</taxon>
        <taxon>Aculeata</taxon>
        <taxon>Apoidea</taxon>
        <taxon>Anthophila</taxon>
        <taxon>Apidae</taxon>
        <taxon>Apis</taxon>
    </lineage>
</organism>
<dbReference type="InterPro" id="IPR045807">
    <property type="entry name" value="BAMBI_N"/>
</dbReference>
<dbReference type="EMBL" id="JR043503">
    <property type="protein sequence ID" value="AEY59782.1"/>
    <property type="molecule type" value="mRNA"/>
</dbReference>
<reference evidence="3" key="1">
    <citation type="submission" date="2011-11" db="EMBL/GenBank/DDBJ databases">
        <title>Decoding the brain transcriptome of the Eastern honeybee (Apis cerana) based on pyrosequencing.</title>
        <authorList>
            <person name="Sun L."/>
            <person name="Zheng H."/>
            <person name="Wang Y."/>
            <person name="Xie X."/>
            <person name="Zhu Y."/>
            <person name="Gu W."/>
            <person name="Wang S."/>
        </authorList>
    </citation>
    <scope>NUCLEOTIDE SEQUENCE</scope>
    <source>
        <tissue evidence="3">Brain</tissue>
    </source>
</reference>
<evidence type="ECO:0000259" key="2">
    <source>
        <dbReference type="Pfam" id="PF06211"/>
    </source>
</evidence>
<dbReference type="CDD" id="cd23576">
    <property type="entry name" value="TFP_LU_ECD_BAMBI"/>
    <property type="match status" value="1"/>
</dbReference>
<protein>
    <submittedName>
        <fullName evidence="3">BMP and activin membrane-bound inhibitor</fullName>
    </submittedName>
</protein>
<evidence type="ECO:0000256" key="1">
    <source>
        <dbReference type="SAM" id="SignalP"/>
    </source>
</evidence>
<dbReference type="Pfam" id="PF06211">
    <property type="entry name" value="BAMBI"/>
    <property type="match status" value="1"/>
</dbReference>
<gene>
    <name evidence="3" type="ORF">ACCB04710</name>
</gene>
<sequence>MLSRDLLTFATMVSSLTVVVGASVDLDSGDYEVLPDNEGKSDDNDSPHIREVRCYCNQPECVPQGYMCRGKGCFTELPSNANPSLLRAEHNAYSGCLDENFKERQCPRDIFVASRIFAIT</sequence>
<proteinExistence type="evidence at transcript level"/>
<dbReference type="AlphaFoldDB" id="V9IGI7"/>
<accession>V9IGI7</accession>
<feature type="chain" id="PRO_5004777608" evidence="1">
    <location>
        <begin position="22"/>
        <end position="120"/>
    </location>
</feature>
<evidence type="ECO:0000313" key="3">
    <source>
        <dbReference type="EMBL" id="AEY59782.1"/>
    </source>
</evidence>
<keyword evidence="1" id="KW-0732">Signal</keyword>
<feature type="domain" description="BMP and activin membrane-bound inhibitor N-terminal" evidence="2">
    <location>
        <begin position="51"/>
        <end position="85"/>
    </location>
</feature>
<name>V9IGI7_APICE</name>